<keyword evidence="2" id="KW-1185">Reference proteome</keyword>
<reference evidence="1 2" key="1">
    <citation type="submission" date="2020-02" db="EMBL/GenBank/DDBJ databases">
        <title>Paenibacillus sp. nov., isolated from rhizosphere soil of tomato.</title>
        <authorList>
            <person name="Weon H.-Y."/>
            <person name="Lee S.A."/>
        </authorList>
    </citation>
    <scope>NUCLEOTIDE SEQUENCE [LARGE SCALE GENOMIC DNA]</scope>
    <source>
        <strain evidence="1 2">14171R-81</strain>
    </source>
</reference>
<gene>
    <name evidence="1" type="ORF">GZH47_21730</name>
</gene>
<dbReference type="InterPro" id="IPR014794">
    <property type="entry name" value="DUF1779"/>
</dbReference>
<dbReference type="SUPFAM" id="SSF143842">
    <property type="entry name" value="YwmB-like"/>
    <property type="match status" value="1"/>
</dbReference>
<dbReference type="EMBL" id="CP048286">
    <property type="protein sequence ID" value="QHW33146.1"/>
    <property type="molecule type" value="Genomic_DNA"/>
</dbReference>
<dbReference type="AlphaFoldDB" id="A0A6C0P4G3"/>
<dbReference type="KEGG" id="prz:GZH47_21730"/>
<proteinExistence type="predicted"/>
<protein>
    <recommendedName>
        <fullName evidence="3">TATA-box binding protein</fullName>
    </recommendedName>
</protein>
<accession>A0A6C0P4G3</accession>
<dbReference type="Gene3D" id="3.30.360.40">
    <property type="entry name" value="YwmB-like"/>
    <property type="match status" value="1"/>
</dbReference>
<dbReference type="InterPro" id="IPR036209">
    <property type="entry name" value="YwmB-like_sf"/>
</dbReference>
<sequence>MAEKSLELTPIRSMKRKRFPQAGIFAALLILIGAVVWAVASGKNGQHSDSGALRPLSSDFESVWSWSDSEFAGGARSAQWTFRWDGAVSLQAAKAFAAGLGFHLSGQLSDSSPIDVVASDAAYKMTLWLHSRQASEDETGDNTDTGTDASGLTAEKPLYDIVLLMNASEDAEKQAMSTAIKQVEESIAHAGLPLRGGLTVKGNAAGDGAGARVAKAASAKETETYDDGHTSSLTYFSDKLASKVQSGEKTVNLQIAESVSGTGKVPELIIGVPLITGDYAMQEK</sequence>
<evidence type="ECO:0000313" key="2">
    <source>
        <dbReference type="Proteomes" id="UP000479114"/>
    </source>
</evidence>
<name>A0A6C0P4G3_9BACL</name>
<dbReference type="Proteomes" id="UP000479114">
    <property type="component" value="Chromosome"/>
</dbReference>
<evidence type="ECO:0008006" key="3">
    <source>
        <dbReference type="Google" id="ProtNLM"/>
    </source>
</evidence>
<organism evidence="1 2">
    <name type="scientific">Paenibacillus rhizovicinus</name>
    <dbReference type="NCBI Taxonomy" id="2704463"/>
    <lineage>
        <taxon>Bacteria</taxon>
        <taxon>Bacillati</taxon>
        <taxon>Bacillota</taxon>
        <taxon>Bacilli</taxon>
        <taxon>Bacillales</taxon>
        <taxon>Paenibacillaceae</taxon>
        <taxon>Paenibacillus</taxon>
    </lineage>
</organism>
<dbReference type="Pfam" id="PF08680">
    <property type="entry name" value="DUF1779"/>
    <property type="match status" value="1"/>
</dbReference>
<evidence type="ECO:0000313" key="1">
    <source>
        <dbReference type="EMBL" id="QHW33146.1"/>
    </source>
</evidence>